<gene>
    <name evidence="2" type="ORF">GD597_14190</name>
</gene>
<sequence length="387" mass="44600">MQKFLLVYISLLLVITATAQKSDSLLIDALVDNIASLQVKDSSEFYPGMLYAYRQCGGGPHNYQPDNNIFFTAIGAFGLRNLQPYLSQSNREKTRQVIDKAVTTYPYFQNKNGYPFYNFWPTNAPIMPHTYIFQYLKGVFGQGEDADDAVMVLMSSNAGDSTCRILKQRMIATSNLAKPNRNITTTYKQYRKIPALSTYLGLRMPVDFDFAVQCNLLYFTLDRNLPFTKQDSATLQLLSNMIGEKLYLKAPVYISPYYVKPTVLLYHLTRLMAAFHLPELELYTPQLTTDMQQLLLTSNNIMDKILLSTSLLRLGANTPPVEIADIPGFEQSNQQQFIFFQARAAFSYPTPFKQVFLHFSYINYYFYCPVYNKILWLEYLVERNKKH</sequence>
<evidence type="ECO:0000313" key="3">
    <source>
        <dbReference type="Proteomes" id="UP000598971"/>
    </source>
</evidence>
<reference evidence="2" key="1">
    <citation type="submission" date="2019-10" db="EMBL/GenBank/DDBJ databases">
        <title>Draft genome sequence of Panacibacter sp. KCS-6.</title>
        <authorList>
            <person name="Yim K.J."/>
        </authorList>
    </citation>
    <scope>NUCLEOTIDE SEQUENCE</scope>
    <source>
        <strain evidence="2">KCS-6</strain>
    </source>
</reference>
<proteinExistence type="predicted"/>
<dbReference type="EMBL" id="WHPF01000009">
    <property type="protein sequence ID" value="NNV56618.1"/>
    <property type="molecule type" value="Genomic_DNA"/>
</dbReference>
<dbReference type="AlphaFoldDB" id="A0A8J8FGM9"/>
<keyword evidence="3" id="KW-1185">Reference proteome</keyword>
<comment type="caution">
    <text evidence="2">The sequence shown here is derived from an EMBL/GenBank/DDBJ whole genome shotgun (WGS) entry which is preliminary data.</text>
</comment>
<name>A0A8J8FGM9_9BACT</name>
<protein>
    <submittedName>
        <fullName evidence="2">Uncharacterized protein</fullName>
    </submittedName>
</protein>
<feature type="signal peptide" evidence="1">
    <location>
        <begin position="1"/>
        <end position="19"/>
    </location>
</feature>
<feature type="chain" id="PRO_5035210855" evidence="1">
    <location>
        <begin position="20"/>
        <end position="387"/>
    </location>
</feature>
<keyword evidence="1" id="KW-0732">Signal</keyword>
<accession>A0A8J8FGM9</accession>
<evidence type="ECO:0000256" key="1">
    <source>
        <dbReference type="SAM" id="SignalP"/>
    </source>
</evidence>
<organism evidence="2 3">
    <name type="scientific">Limnovirga soli</name>
    <dbReference type="NCBI Taxonomy" id="2656915"/>
    <lineage>
        <taxon>Bacteria</taxon>
        <taxon>Pseudomonadati</taxon>
        <taxon>Bacteroidota</taxon>
        <taxon>Chitinophagia</taxon>
        <taxon>Chitinophagales</taxon>
        <taxon>Chitinophagaceae</taxon>
        <taxon>Limnovirga</taxon>
    </lineage>
</organism>
<dbReference type="Proteomes" id="UP000598971">
    <property type="component" value="Unassembled WGS sequence"/>
</dbReference>
<evidence type="ECO:0000313" key="2">
    <source>
        <dbReference type="EMBL" id="NNV56618.1"/>
    </source>
</evidence>
<dbReference type="RefSeq" id="WP_171608559.1">
    <property type="nucleotide sequence ID" value="NZ_WHPF01000009.1"/>
</dbReference>